<feature type="transmembrane region" description="Helical" evidence="10">
    <location>
        <begin position="621"/>
        <end position="641"/>
    </location>
</feature>
<dbReference type="PANTHER" id="PTHR43373">
    <property type="entry name" value="NA(+)/H(+) ANTIPORTER SUBUNIT"/>
    <property type="match status" value="1"/>
</dbReference>
<feature type="transmembrane region" description="Helical" evidence="10">
    <location>
        <begin position="130"/>
        <end position="148"/>
    </location>
</feature>
<accession>A0ABU1A4F9</accession>
<gene>
    <name evidence="15" type="ORF">RBU60_13505</name>
</gene>
<dbReference type="Pfam" id="PF20501">
    <property type="entry name" value="MbhE"/>
    <property type="match status" value="1"/>
</dbReference>
<feature type="transmembrane region" description="Helical" evidence="10">
    <location>
        <begin position="404"/>
        <end position="424"/>
    </location>
</feature>
<feature type="transmembrane region" description="Helical" evidence="10">
    <location>
        <begin position="647"/>
        <end position="665"/>
    </location>
</feature>
<dbReference type="Pfam" id="PF13244">
    <property type="entry name" value="MbhD"/>
    <property type="match status" value="1"/>
</dbReference>
<feature type="transmembrane region" description="Helical" evidence="10">
    <location>
        <begin position="362"/>
        <end position="384"/>
    </location>
</feature>
<feature type="transmembrane region" description="Helical" evidence="10">
    <location>
        <begin position="160"/>
        <end position="186"/>
    </location>
</feature>
<keyword evidence="5 9" id="KW-0812">Transmembrane</keyword>
<protein>
    <submittedName>
        <fullName evidence="15">Monovalent cation/H+ antiporter subunit A</fullName>
    </submittedName>
</protein>
<comment type="subcellular location">
    <subcellularLocation>
        <location evidence="1">Cell membrane</location>
        <topology evidence="1">Multi-pass membrane protein</topology>
    </subcellularLocation>
    <subcellularLocation>
        <location evidence="9">Membrane</location>
        <topology evidence="9">Multi-pass membrane protein</topology>
    </subcellularLocation>
</comment>
<reference evidence="15 16" key="1">
    <citation type="submission" date="2023-08" db="EMBL/GenBank/DDBJ databases">
        <title>Mesonia sp. MT50, isolated from deep-sea sediment of the Mariana Trench.</title>
        <authorList>
            <person name="Fu H."/>
        </authorList>
    </citation>
    <scope>NUCLEOTIDE SEQUENCE [LARGE SCALE GENOMIC DNA]</scope>
    <source>
        <strain evidence="15 16">MT50</strain>
    </source>
</reference>
<evidence type="ECO:0000256" key="5">
    <source>
        <dbReference type="ARBA" id="ARBA00022692"/>
    </source>
</evidence>
<feature type="transmembrane region" description="Helical" evidence="10">
    <location>
        <begin position="267"/>
        <end position="289"/>
    </location>
</feature>
<feature type="domain" description="MrpA C-terminal/MbhD" evidence="13">
    <location>
        <begin position="605"/>
        <end position="670"/>
    </location>
</feature>
<evidence type="ECO:0000256" key="1">
    <source>
        <dbReference type="ARBA" id="ARBA00004651"/>
    </source>
</evidence>
<feature type="domain" description="NADH-Ubiquinone oxidoreductase (complex I) chain 5 N-terminal" evidence="12">
    <location>
        <begin position="61"/>
        <end position="108"/>
    </location>
</feature>
<name>A0ABU1A4F9_9FLAO</name>
<organism evidence="15 16">
    <name type="scientific">Mesonia profundi</name>
    <dbReference type="NCBI Taxonomy" id="3070998"/>
    <lineage>
        <taxon>Bacteria</taxon>
        <taxon>Pseudomonadati</taxon>
        <taxon>Bacteroidota</taxon>
        <taxon>Flavobacteriia</taxon>
        <taxon>Flavobacteriales</taxon>
        <taxon>Flavobacteriaceae</taxon>
        <taxon>Mesonia</taxon>
    </lineage>
</organism>
<feature type="domain" description="MrpA C-terminal/MbhE" evidence="14">
    <location>
        <begin position="680"/>
        <end position="759"/>
    </location>
</feature>
<evidence type="ECO:0000259" key="13">
    <source>
        <dbReference type="Pfam" id="PF13244"/>
    </source>
</evidence>
<feature type="transmembrane region" description="Helical" evidence="10">
    <location>
        <begin position="320"/>
        <end position="341"/>
    </location>
</feature>
<evidence type="ECO:0000256" key="9">
    <source>
        <dbReference type="RuleBase" id="RU000320"/>
    </source>
</evidence>
<dbReference type="PRINTS" id="PR01434">
    <property type="entry name" value="NADHDHGNASE5"/>
</dbReference>
<evidence type="ECO:0000259" key="12">
    <source>
        <dbReference type="Pfam" id="PF00662"/>
    </source>
</evidence>
<evidence type="ECO:0000256" key="4">
    <source>
        <dbReference type="ARBA" id="ARBA00022475"/>
    </source>
</evidence>
<dbReference type="RefSeq" id="WP_308865588.1">
    <property type="nucleotide sequence ID" value="NZ_JAVHUL010000054.1"/>
</dbReference>
<feature type="transmembrane region" description="Helical" evidence="10">
    <location>
        <begin position="491"/>
        <end position="516"/>
    </location>
</feature>
<evidence type="ECO:0000313" key="16">
    <source>
        <dbReference type="Proteomes" id="UP001230915"/>
    </source>
</evidence>
<keyword evidence="4" id="KW-1003">Cell membrane</keyword>
<dbReference type="InterPro" id="IPR025383">
    <property type="entry name" value="MrpA_C/MbhD"/>
</dbReference>
<feature type="transmembrane region" description="Helical" evidence="10">
    <location>
        <begin position="445"/>
        <end position="464"/>
    </location>
</feature>
<dbReference type="InterPro" id="IPR050616">
    <property type="entry name" value="CPA3_Na-H_Antiporter_A"/>
</dbReference>
<feature type="transmembrane region" description="Helical" evidence="10">
    <location>
        <begin position="296"/>
        <end position="314"/>
    </location>
</feature>
<evidence type="ECO:0000259" key="11">
    <source>
        <dbReference type="Pfam" id="PF00361"/>
    </source>
</evidence>
<dbReference type="Pfam" id="PF00361">
    <property type="entry name" value="Proton_antipo_M"/>
    <property type="match status" value="1"/>
</dbReference>
<keyword evidence="2" id="KW-0813">Transport</keyword>
<feature type="transmembrane region" description="Helical" evidence="10">
    <location>
        <begin position="28"/>
        <end position="45"/>
    </location>
</feature>
<feature type="transmembrane region" description="Helical" evidence="10">
    <location>
        <begin position="685"/>
        <end position="703"/>
    </location>
</feature>
<dbReference type="PANTHER" id="PTHR43373:SF1">
    <property type="entry name" value="NA(+)_H(+) ANTIPORTER SUBUNIT A"/>
    <property type="match status" value="1"/>
</dbReference>
<evidence type="ECO:0000259" key="14">
    <source>
        <dbReference type="Pfam" id="PF20501"/>
    </source>
</evidence>
<feature type="transmembrane region" description="Helical" evidence="10">
    <location>
        <begin position="198"/>
        <end position="217"/>
    </location>
</feature>
<proteinExistence type="predicted"/>
<feature type="domain" description="NADH:quinone oxidoreductase/Mrp antiporter transmembrane" evidence="11">
    <location>
        <begin position="124"/>
        <end position="408"/>
    </location>
</feature>
<feature type="transmembrane region" description="Helical" evidence="10">
    <location>
        <begin position="596"/>
        <end position="616"/>
    </location>
</feature>
<keyword evidence="7" id="KW-0406">Ion transport</keyword>
<sequence>MLIAILIGFVFALFLAFAGKFFKGKLSILISLIPLGLFIYFLQYIPNIASNQIVTESQQWIPSFGVNLDFRLDGLAMLFSLMITGIGTLVFAYTSSYLKGHVYLDRFYAYLLVFMASMLGLVLSDNIISLFIFWELTSISSFFLIGFNNTNPDSRRSAQTALAVTGIGGLLFLAGALILGSIAGTYQISEMIPLSEMIAGNAHYVLAVALIFGAAFTKSAQFPFHFWLPGAMKAPTPVSTYLHSATMVKAGIYLLFRLTPVLGGQEFWNTTLLIVGAVTMFYAAFHTLFRTDLKGILAYSTIAALGILTFLIGLGTHEALLAAGMFILVHALYKATLFLMTGAIDQGTKTRDVTVLSGLRKVMLPIAIAGILAAISNAGIPPSVGFLGKDLIYESTLNFNHSAIFLTGLAVATNVLIAYAGYVTGVKPFIGKLPTGMEHVDYPPLLIWLPPIILGVLGFVFGMFPSLVQESLIKPILTSVGRDPSQVHLKIWHGFTPILGLSVLTISLGLLVYFLWKPTKSKEDFIERFEKFSPKHILESLAVLFEKASDLWTRIFQNGYLRNYISVIIVFLVGLVSLTLLENTTYRIDYSSFSRLTIYEVVTLAIMIMSIGFAVFTKSRLAAVAATGVMGYSICLFFVFYSAPDLAMTQFTIDTLTVILFVLVLYKLPKYLKLSDYKTRVKDTVISIAFGGLITILALEVLAQPVNEEISNYYAENAYILAHGKNVVNVILVDFRGTDTMVEISVLAIAAIGVFGLLKLRLKSSERKQK</sequence>
<evidence type="ECO:0000256" key="10">
    <source>
        <dbReference type="SAM" id="Phobius"/>
    </source>
</evidence>
<dbReference type="InterPro" id="IPR001516">
    <property type="entry name" value="Proton_antipo_N"/>
</dbReference>
<evidence type="ECO:0000256" key="6">
    <source>
        <dbReference type="ARBA" id="ARBA00022989"/>
    </source>
</evidence>
<keyword evidence="16" id="KW-1185">Reference proteome</keyword>
<dbReference type="NCBIfam" id="NF009287">
    <property type="entry name" value="PRK12647.1"/>
    <property type="match status" value="1"/>
</dbReference>
<feature type="transmembrane region" description="Helical" evidence="10">
    <location>
        <begin position="75"/>
        <end position="95"/>
    </location>
</feature>
<keyword evidence="3" id="KW-0050">Antiport</keyword>
<comment type="caution">
    <text evidence="15">The sequence shown here is derived from an EMBL/GenBank/DDBJ whole genome shotgun (WGS) entry which is preliminary data.</text>
</comment>
<dbReference type="EMBL" id="JAVHUL010000054">
    <property type="protein sequence ID" value="MDQ7918590.1"/>
    <property type="molecule type" value="Genomic_DNA"/>
</dbReference>
<feature type="transmembrane region" description="Helical" evidence="10">
    <location>
        <begin position="564"/>
        <end position="581"/>
    </location>
</feature>
<keyword evidence="8 10" id="KW-0472">Membrane</keyword>
<evidence type="ECO:0000256" key="8">
    <source>
        <dbReference type="ARBA" id="ARBA00023136"/>
    </source>
</evidence>
<feature type="transmembrane region" description="Helical" evidence="10">
    <location>
        <begin position="744"/>
        <end position="762"/>
    </location>
</feature>
<keyword evidence="6 10" id="KW-1133">Transmembrane helix</keyword>
<dbReference type="InterPro" id="IPR001750">
    <property type="entry name" value="ND/Mrp_TM"/>
</dbReference>
<dbReference type="InterPro" id="IPR046806">
    <property type="entry name" value="MrpA_C/MbhE"/>
</dbReference>
<dbReference type="Pfam" id="PF00662">
    <property type="entry name" value="Proton_antipo_N"/>
    <property type="match status" value="1"/>
</dbReference>
<evidence type="ECO:0000256" key="2">
    <source>
        <dbReference type="ARBA" id="ARBA00022448"/>
    </source>
</evidence>
<evidence type="ECO:0000313" key="15">
    <source>
        <dbReference type="EMBL" id="MDQ7918590.1"/>
    </source>
</evidence>
<evidence type="ECO:0000256" key="3">
    <source>
        <dbReference type="ARBA" id="ARBA00022449"/>
    </source>
</evidence>
<dbReference type="Proteomes" id="UP001230915">
    <property type="component" value="Unassembled WGS sequence"/>
</dbReference>
<feature type="transmembrane region" description="Helical" evidence="10">
    <location>
        <begin position="107"/>
        <end position="123"/>
    </location>
</feature>
<evidence type="ECO:0000256" key="7">
    <source>
        <dbReference type="ARBA" id="ARBA00023065"/>
    </source>
</evidence>